<evidence type="ECO:0000313" key="3">
    <source>
        <dbReference type="Proteomes" id="UP000217199"/>
    </source>
</evidence>
<dbReference type="InParanoid" id="A0A286UXL5"/>
<proteinExistence type="predicted"/>
<organism evidence="2 3">
    <name type="scientific">Pyrrhoderma noxium</name>
    <dbReference type="NCBI Taxonomy" id="2282107"/>
    <lineage>
        <taxon>Eukaryota</taxon>
        <taxon>Fungi</taxon>
        <taxon>Dikarya</taxon>
        <taxon>Basidiomycota</taxon>
        <taxon>Agaricomycotina</taxon>
        <taxon>Agaricomycetes</taxon>
        <taxon>Hymenochaetales</taxon>
        <taxon>Hymenochaetaceae</taxon>
        <taxon>Pyrrhoderma</taxon>
    </lineage>
</organism>
<feature type="transmembrane region" description="Helical" evidence="1">
    <location>
        <begin position="237"/>
        <end position="262"/>
    </location>
</feature>
<dbReference type="PANTHER" id="PTHR34391">
    <property type="entry name" value="UPF0658 GOLGI APPARATUS MEMBRANE PROTEIN C1952.10C-RELATED"/>
    <property type="match status" value="1"/>
</dbReference>
<feature type="transmembrane region" description="Helical" evidence="1">
    <location>
        <begin position="355"/>
        <end position="375"/>
    </location>
</feature>
<dbReference type="AlphaFoldDB" id="A0A286UXL5"/>
<keyword evidence="3" id="KW-1185">Reference proteome</keyword>
<keyword evidence="1" id="KW-1133">Transmembrane helix</keyword>
<dbReference type="OrthoDB" id="2684482at2759"/>
<sequence>MKITFFQYRYGAVWVWVKNIYFRITFSKITTFFFLFSFLYCLIHSLVQSFLYSYDHQADRMASSVVREADVPQNEVSWLTRSDGIYTLKLCKHVPLTDTNARDCKVIFRSDNSSLNIPPGYRRELDQSNSGSELVTANLTQTCTRVLSYADQVLRNSRREELALIGSEFWAFGLSVFAVMYCSVPHLLADFCMRFLSLVWSLYSIWRTLDIKQRFDVLITNGACGHDLLPGYFEHRIAIQIIDIVLNFIAFLLSIFFVWKLIKTYHRKTFNRIGAPPHVMRAYKVFLGVLTCLQVAIYFLVTGNALWIDQLFNGPLAHISSHNTEYIIGFTIINVLLLPWIAIGWFAIRLEMKRTMWTFLGLGAFYTCSWGFLYYSQVFRWTWIQWPFFACMTLSAQIAELACVILAVVCYKNFHKGLAQYLHAESALAKDDFEPEVFTNDTESVPHRDSFEVNFKSISIYSDGASVSESKVDHDIKLIGDSRCWVFLRSFVGMNGTPK</sequence>
<feature type="transmembrane region" description="Helical" evidence="1">
    <location>
        <begin position="283"/>
        <end position="307"/>
    </location>
</feature>
<feature type="transmembrane region" description="Helical" evidence="1">
    <location>
        <begin position="162"/>
        <end position="188"/>
    </location>
</feature>
<dbReference type="InterPro" id="IPR040410">
    <property type="entry name" value="UPF0658_Golgi"/>
</dbReference>
<evidence type="ECO:0000256" key="1">
    <source>
        <dbReference type="SAM" id="Phobius"/>
    </source>
</evidence>
<keyword evidence="1" id="KW-0812">Transmembrane</keyword>
<dbReference type="EMBL" id="NBII01000001">
    <property type="protein sequence ID" value="PAV24195.1"/>
    <property type="molecule type" value="Genomic_DNA"/>
</dbReference>
<name>A0A286UXL5_9AGAM</name>
<dbReference type="GO" id="GO:0005794">
    <property type="term" value="C:Golgi apparatus"/>
    <property type="evidence" value="ECO:0007669"/>
    <property type="project" value="TreeGrafter"/>
</dbReference>
<dbReference type="Proteomes" id="UP000217199">
    <property type="component" value="Unassembled WGS sequence"/>
</dbReference>
<feature type="transmembrane region" description="Helical" evidence="1">
    <location>
        <begin position="387"/>
        <end position="411"/>
    </location>
</feature>
<evidence type="ECO:0000313" key="2">
    <source>
        <dbReference type="EMBL" id="PAV24195.1"/>
    </source>
</evidence>
<dbReference type="PANTHER" id="PTHR34391:SF2">
    <property type="entry name" value="TRP C-TERMINAL DOMAIN-CONTAINING PROTEIN"/>
    <property type="match status" value="1"/>
</dbReference>
<comment type="caution">
    <text evidence="2">The sequence shown here is derived from an EMBL/GenBank/DDBJ whole genome shotgun (WGS) entry which is preliminary data.</text>
</comment>
<keyword evidence="1" id="KW-0472">Membrane</keyword>
<feature type="transmembrane region" description="Helical" evidence="1">
    <location>
        <begin position="327"/>
        <end position="348"/>
    </location>
</feature>
<protein>
    <submittedName>
        <fullName evidence="2">Uncharacterized protein</fullName>
    </submittedName>
</protein>
<accession>A0A286UXL5</accession>
<reference evidence="2 3" key="1">
    <citation type="journal article" date="2017" name="Mol. Ecol.">
        <title>Comparative and population genomic landscape of Phellinus noxius: A hypervariable fungus causing root rot in trees.</title>
        <authorList>
            <person name="Chung C.L."/>
            <person name="Lee T.J."/>
            <person name="Akiba M."/>
            <person name="Lee H.H."/>
            <person name="Kuo T.H."/>
            <person name="Liu D."/>
            <person name="Ke H.M."/>
            <person name="Yokoi T."/>
            <person name="Roa M.B."/>
            <person name="Lu M.J."/>
            <person name="Chang Y.Y."/>
            <person name="Ann P.J."/>
            <person name="Tsai J.N."/>
            <person name="Chen C.Y."/>
            <person name="Tzean S.S."/>
            <person name="Ota Y."/>
            <person name="Hattori T."/>
            <person name="Sahashi N."/>
            <person name="Liou R.F."/>
            <person name="Kikuchi T."/>
            <person name="Tsai I.J."/>
        </authorList>
    </citation>
    <scope>NUCLEOTIDE SEQUENCE [LARGE SCALE GENOMIC DNA]</scope>
    <source>
        <strain evidence="2 3">FFPRI411160</strain>
    </source>
</reference>
<gene>
    <name evidence="2" type="ORF">PNOK_0126300</name>
</gene>
<feature type="transmembrane region" description="Helical" evidence="1">
    <location>
        <begin position="20"/>
        <end position="43"/>
    </location>
</feature>